<dbReference type="InterPro" id="IPR019140">
    <property type="entry name" value="MCM_complex-bd"/>
</dbReference>
<dbReference type="EMBL" id="CAJJDN010000071">
    <property type="protein sequence ID" value="CAD8098979.1"/>
    <property type="molecule type" value="Genomic_DNA"/>
</dbReference>
<dbReference type="PANTHER" id="PTHR13489">
    <property type="entry name" value="MINI-CHROMOSOME MAINTENANCE COMPLEX-BINDING PROTEIN"/>
    <property type="match status" value="1"/>
</dbReference>
<dbReference type="OrthoDB" id="329666at2759"/>
<comment type="caution">
    <text evidence="3">The sequence shown here is derived from an EMBL/GenBank/DDBJ whole genome shotgun (WGS) entry which is preliminary data.</text>
</comment>
<dbReference type="PANTHER" id="PTHR13489:SF0">
    <property type="entry name" value="MINI-CHROMOSOME MAINTENANCE COMPLEX-BINDING PROTEIN"/>
    <property type="match status" value="1"/>
</dbReference>
<keyword evidence="4" id="KW-1185">Reference proteome</keyword>
<dbReference type="GO" id="GO:0006261">
    <property type="term" value="P:DNA-templated DNA replication"/>
    <property type="evidence" value="ECO:0007669"/>
    <property type="project" value="TreeGrafter"/>
</dbReference>
<dbReference type="AlphaFoldDB" id="A0A8S1P7G0"/>
<dbReference type="Proteomes" id="UP000692954">
    <property type="component" value="Unassembled WGS sequence"/>
</dbReference>
<reference evidence="3" key="1">
    <citation type="submission" date="2021-01" db="EMBL/GenBank/DDBJ databases">
        <authorList>
            <consortium name="Genoscope - CEA"/>
            <person name="William W."/>
        </authorList>
    </citation>
    <scope>NUCLEOTIDE SEQUENCE</scope>
</reference>
<organism evidence="3 4">
    <name type="scientific">Paramecium sonneborni</name>
    <dbReference type="NCBI Taxonomy" id="65129"/>
    <lineage>
        <taxon>Eukaryota</taxon>
        <taxon>Sar</taxon>
        <taxon>Alveolata</taxon>
        <taxon>Ciliophora</taxon>
        <taxon>Intramacronucleata</taxon>
        <taxon>Oligohymenophorea</taxon>
        <taxon>Peniculida</taxon>
        <taxon>Parameciidae</taxon>
        <taxon>Paramecium</taxon>
    </lineage>
</organism>
<evidence type="ECO:0000313" key="4">
    <source>
        <dbReference type="Proteomes" id="UP000692954"/>
    </source>
</evidence>
<protein>
    <submittedName>
        <fullName evidence="3">Uncharacterized protein</fullName>
    </submittedName>
</protein>
<dbReference type="GO" id="GO:0003682">
    <property type="term" value="F:chromatin binding"/>
    <property type="evidence" value="ECO:0007669"/>
    <property type="project" value="TreeGrafter"/>
</dbReference>
<dbReference type="Pfam" id="PF09739">
    <property type="entry name" value="MCM_bind"/>
    <property type="match status" value="1"/>
</dbReference>
<comment type="subcellular location">
    <subcellularLocation>
        <location evidence="1">Nucleus</location>
    </subcellularLocation>
</comment>
<gene>
    <name evidence="3" type="ORF">PSON_ATCC_30995.1.T0710080</name>
</gene>
<sequence length="449" mass="52216">MDQILLDVQQMTQSRVVQIKDQNEIRNYFANLQLSNHSISTLQSLQPQDLSDQLVYLTIQIIDVLDQDVFIGAVQQNNQVIIYPLGCDESSIDGQPLYFDKSSYTACILDPNCQYKPTKSIVTLYSNFNDSIKPKIFNKFNILAFKQQYEEEIYFNVIKYIQPTYNTQNNKLLLYQQLINNFNHTLKDPLASELLALHLLSYTKYETYADGARQIFNIFGLNQNDAQQLKSIISSIYSPTLYIPLEYEFLSNIETLSKKNFDENTISQGLLCIPTNMHSQIIVDETLMKEGQISGKTLQNLQNIQKFIQHSKIGIDFQYSMVEIPVQTNVIILSTGKTFIQTPDSIKINQVEPQKLNSNIQIDYNGLEQFIIQVHQEQMQLNIDEELKKLINQKYIELRQQNDLKIDVNNLNNWILQMKILSIVKQENSNYNNFEYAVNLDLERIKRNL</sequence>
<accession>A0A8S1P7G0</accession>
<dbReference type="GO" id="GO:0005634">
    <property type="term" value="C:nucleus"/>
    <property type="evidence" value="ECO:0007669"/>
    <property type="project" value="UniProtKB-SubCell"/>
</dbReference>
<evidence type="ECO:0000256" key="2">
    <source>
        <dbReference type="ARBA" id="ARBA00023242"/>
    </source>
</evidence>
<evidence type="ECO:0000313" key="3">
    <source>
        <dbReference type="EMBL" id="CAD8098979.1"/>
    </source>
</evidence>
<proteinExistence type="predicted"/>
<keyword evidence="2" id="KW-0539">Nucleus</keyword>
<name>A0A8S1P7G0_9CILI</name>
<evidence type="ECO:0000256" key="1">
    <source>
        <dbReference type="ARBA" id="ARBA00004123"/>
    </source>
</evidence>